<keyword evidence="3" id="KW-1185">Reference proteome</keyword>
<reference evidence="2 3" key="1">
    <citation type="submission" date="2022-04" db="EMBL/GenBank/DDBJ databases">
        <title>Genome sequence of soybean root-associated Caulobacter segnis RL271.</title>
        <authorList>
            <person name="Longley R."/>
            <person name="Bonito G."/>
            <person name="Trigodet F."/>
            <person name="Crosson S."/>
            <person name="Fiebig A."/>
        </authorList>
    </citation>
    <scope>NUCLEOTIDE SEQUENCE [LARGE SCALE GENOMIC DNA]</scope>
    <source>
        <strain evidence="2 3">RL271</strain>
    </source>
</reference>
<organism evidence="2 3">
    <name type="scientific">Caulobacter segnis</name>
    <dbReference type="NCBI Taxonomy" id="88688"/>
    <lineage>
        <taxon>Bacteria</taxon>
        <taxon>Pseudomonadati</taxon>
        <taxon>Pseudomonadota</taxon>
        <taxon>Alphaproteobacteria</taxon>
        <taxon>Caulobacterales</taxon>
        <taxon>Caulobacteraceae</taxon>
        <taxon>Caulobacter</taxon>
    </lineage>
</organism>
<proteinExistence type="predicted"/>
<gene>
    <name evidence="2" type="ORF">MZV50_17640</name>
</gene>
<sequence>MTSVLDLFTCGASIAAALALALRGNMLKPEARAWASSRAASLIVLALSIVMAGEAIEVWRHGGVTPREAVVVAAIAVASVLMLLHLGGQRRAPTA</sequence>
<protein>
    <submittedName>
        <fullName evidence="2">Uncharacterized protein</fullName>
    </submittedName>
</protein>
<keyword evidence="1" id="KW-0812">Transmembrane</keyword>
<keyword evidence="1" id="KW-1133">Transmembrane helix</keyword>
<dbReference type="Proteomes" id="UP001057520">
    <property type="component" value="Chromosome"/>
</dbReference>
<evidence type="ECO:0000313" key="2">
    <source>
        <dbReference type="EMBL" id="USQ94400.1"/>
    </source>
</evidence>
<keyword evidence="1" id="KW-0472">Membrane</keyword>
<evidence type="ECO:0000256" key="1">
    <source>
        <dbReference type="SAM" id="Phobius"/>
    </source>
</evidence>
<accession>A0ABY4ZNZ1</accession>
<feature type="transmembrane region" description="Helical" evidence="1">
    <location>
        <begin position="39"/>
        <end position="57"/>
    </location>
</feature>
<evidence type="ECO:0000313" key="3">
    <source>
        <dbReference type="Proteomes" id="UP001057520"/>
    </source>
</evidence>
<feature type="transmembrane region" description="Helical" evidence="1">
    <location>
        <begin position="69"/>
        <end position="88"/>
    </location>
</feature>
<dbReference type="EMBL" id="CP096040">
    <property type="protein sequence ID" value="USQ94400.1"/>
    <property type="molecule type" value="Genomic_DNA"/>
</dbReference>
<name>A0ABY4ZNZ1_9CAUL</name>